<feature type="compositionally biased region" description="Basic and acidic residues" evidence="1">
    <location>
        <begin position="461"/>
        <end position="471"/>
    </location>
</feature>
<name>A0AAW8F3K8_9ACTN</name>
<feature type="region of interest" description="Disordered" evidence="1">
    <location>
        <begin position="461"/>
        <end position="481"/>
    </location>
</feature>
<dbReference type="EMBL" id="JAUSZV010000004">
    <property type="protein sequence ID" value="MDQ0904671.1"/>
    <property type="molecule type" value="Genomic_DNA"/>
</dbReference>
<protein>
    <submittedName>
        <fullName evidence="2">Uncharacterized protein</fullName>
    </submittedName>
</protein>
<sequence length="481" mass="53693">MGCDGQRVGERGRTVLIKGPALASLNLISHRELSKGAGVRALEDIRNRVRSTNSRRYVDEAIAAYGGGAYRSALIAIWIAVAADLIEKIRFLADEGDGKARTRRDLLDAAIDQDKIYELQKFERELLTVAHQELEIIGKREFDELTRLYQDRHLCAHPAFVAGSDDLFSPTAELVRAHLTAAVDAVLSHQAITGRKAIERFGREIDSASFPRDDNRLAEHLRASYMDHGTPHLRANLIKVVCKDTLNVEKDLAWRWKRTRAARELQRIAPGEFEEHARSVLERKQNDLDDDGLMALATGLCYVPGTWEMLHDGTRARIEELLKHVSGSDLLETHLLYHGLLPAAPLDRMLLERLSDATAATPRRTSHGQIAQWLGDVPDARLVRSLIELIPEIRGFEHGAAVLKWINAVSDVLTADDLKQIVSAAAENNQISNATLGNRQMAVLRHTGPQGEQADHVWAEWDRRWEPDPARSEPSAADPNS</sequence>
<organism evidence="2 3">
    <name type="scientific">Streptomyces canus</name>
    <dbReference type="NCBI Taxonomy" id="58343"/>
    <lineage>
        <taxon>Bacteria</taxon>
        <taxon>Bacillati</taxon>
        <taxon>Actinomycetota</taxon>
        <taxon>Actinomycetes</taxon>
        <taxon>Kitasatosporales</taxon>
        <taxon>Streptomycetaceae</taxon>
        <taxon>Streptomyces</taxon>
        <taxon>Streptomyces aurantiacus group</taxon>
    </lineage>
</organism>
<reference evidence="2" key="1">
    <citation type="submission" date="2023-07" db="EMBL/GenBank/DDBJ databases">
        <title>Comparative genomics of wheat-associated soil bacteria to identify genetic determinants of phenazine resistance.</title>
        <authorList>
            <person name="Mouncey N."/>
        </authorList>
    </citation>
    <scope>NUCLEOTIDE SEQUENCE</scope>
    <source>
        <strain evidence="2">V4I22</strain>
    </source>
</reference>
<dbReference type="AlphaFoldDB" id="A0AAW8F3K8"/>
<comment type="caution">
    <text evidence="2">The sequence shown here is derived from an EMBL/GenBank/DDBJ whole genome shotgun (WGS) entry which is preliminary data.</text>
</comment>
<evidence type="ECO:0000313" key="2">
    <source>
        <dbReference type="EMBL" id="MDQ0904671.1"/>
    </source>
</evidence>
<proteinExistence type="predicted"/>
<gene>
    <name evidence="2" type="ORF">QFZ22_000656</name>
</gene>
<accession>A0AAW8F3K8</accession>
<evidence type="ECO:0000313" key="3">
    <source>
        <dbReference type="Proteomes" id="UP001234216"/>
    </source>
</evidence>
<evidence type="ECO:0000256" key="1">
    <source>
        <dbReference type="SAM" id="MobiDB-lite"/>
    </source>
</evidence>
<dbReference type="Proteomes" id="UP001234216">
    <property type="component" value="Unassembled WGS sequence"/>
</dbReference>